<dbReference type="AlphaFoldDB" id="A0A820AJ93"/>
<feature type="compositionally biased region" description="Polar residues" evidence="1">
    <location>
        <begin position="7"/>
        <end position="27"/>
    </location>
</feature>
<evidence type="ECO:0000313" key="3">
    <source>
        <dbReference type="Proteomes" id="UP000663868"/>
    </source>
</evidence>
<protein>
    <submittedName>
        <fullName evidence="2">Uncharacterized protein</fullName>
    </submittedName>
</protein>
<evidence type="ECO:0000313" key="2">
    <source>
        <dbReference type="EMBL" id="CAF4189177.1"/>
    </source>
</evidence>
<feature type="region of interest" description="Disordered" evidence="1">
    <location>
        <begin position="1"/>
        <end position="27"/>
    </location>
</feature>
<proteinExistence type="predicted"/>
<name>A0A820AJ93_9BILA</name>
<organism evidence="2 3">
    <name type="scientific">Adineta steineri</name>
    <dbReference type="NCBI Taxonomy" id="433720"/>
    <lineage>
        <taxon>Eukaryota</taxon>
        <taxon>Metazoa</taxon>
        <taxon>Spiralia</taxon>
        <taxon>Gnathifera</taxon>
        <taxon>Rotifera</taxon>
        <taxon>Eurotatoria</taxon>
        <taxon>Bdelloidea</taxon>
        <taxon>Adinetida</taxon>
        <taxon>Adinetidae</taxon>
        <taxon>Adineta</taxon>
    </lineage>
</organism>
<reference evidence="2" key="1">
    <citation type="submission" date="2021-02" db="EMBL/GenBank/DDBJ databases">
        <authorList>
            <person name="Nowell W R."/>
        </authorList>
    </citation>
    <scope>NUCLEOTIDE SEQUENCE</scope>
</reference>
<accession>A0A820AJ93</accession>
<gene>
    <name evidence="2" type="ORF">KXQ929_LOCUS39419</name>
</gene>
<comment type="caution">
    <text evidence="2">The sequence shown here is derived from an EMBL/GenBank/DDBJ whole genome shotgun (WGS) entry which is preliminary data.</text>
</comment>
<sequence length="27" mass="2930">MGKTAIRITSSDQPPNINKNQSNSSLK</sequence>
<dbReference type="EMBL" id="CAJOBB010007553">
    <property type="protein sequence ID" value="CAF4189177.1"/>
    <property type="molecule type" value="Genomic_DNA"/>
</dbReference>
<dbReference type="Proteomes" id="UP000663868">
    <property type="component" value="Unassembled WGS sequence"/>
</dbReference>
<evidence type="ECO:0000256" key="1">
    <source>
        <dbReference type="SAM" id="MobiDB-lite"/>
    </source>
</evidence>
<feature type="non-terminal residue" evidence="2">
    <location>
        <position position="27"/>
    </location>
</feature>